<evidence type="ECO:0000313" key="2">
    <source>
        <dbReference type="EMBL" id="SCC59231.1"/>
    </source>
</evidence>
<dbReference type="STRING" id="1335309.GA0116948_1174"/>
<feature type="chain" id="PRO_5008692116" evidence="1">
    <location>
        <begin position="21"/>
        <end position="421"/>
    </location>
</feature>
<protein>
    <submittedName>
        <fullName evidence="2">WG containing repeat-containing protein</fullName>
    </submittedName>
</protein>
<proteinExistence type="predicted"/>
<evidence type="ECO:0000313" key="3">
    <source>
        <dbReference type="Proteomes" id="UP000242818"/>
    </source>
</evidence>
<reference evidence="2 3" key="1">
    <citation type="submission" date="2016-08" db="EMBL/GenBank/DDBJ databases">
        <authorList>
            <person name="Seilhamer J.J."/>
        </authorList>
    </citation>
    <scope>NUCLEOTIDE SEQUENCE [LARGE SCALE GENOMIC DNA]</scope>
    <source>
        <strain evidence="2 3">A37T2</strain>
    </source>
</reference>
<name>A0A1C4FUN4_9BACT</name>
<keyword evidence="1" id="KW-0732">Signal</keyword>
<dbReference type="EMBL" id="FMAR01000017">
    <property type="protein sequence ID" value="SCC59231.1"/>
    <property type="molecule type" value="Genomic_DNA"/>
</dbReference>
<keyword evidence="3" id="KW-1185">Reference proteome</keyword>
<dbReference type="PANTHER" id="PTHR37841:SF1">
    <property type="entry name" value="DUF3298 DOMAIN-CONTAINING PROTEIN"/>
    <property type="match status" value="1"/>
</dbReference>
<dbReference type="InterPro" id="IPR032774">
    <property type="entry name" value="WG_beta_rep"/>
</dbReference>
<dbReference type="Proteomes" id="UP000242818">
    <property type="component" value="Unassembled WGS sequence"/>
</dbReference>
<organism evidence="2 3">
    <name type="scientific">Chitinophaga costaii</name>
    <dbReference type="NCBI Taxonomy" id="1335309"/>
    <lineage>
        <taxon>Bacteria</taxon>
        <taxon>Pseudomonadati</taxon>
        <taxon>Bacteroidota</taxon>
        <taxon>Chitinophagia</taxon>
        <taxon>Chitinophagales</taxon>
        <taxon>Chitinophagaceae</taxon>
        <taxon>Chitinophaga</taxon>
    </lineage>
</organism>
<dbReference type="PANTHER" id="PTHR37841">
    <property type="entry name" value="GLR2918 PROTEIN"/>
    <property type="match status" value="1"/>
</dbReference>
<gene>
    <name evidence="2" type="ORF">GA0116948_1174</name>
</gene>
<dbReference type="AlphaFoldDB" id="A0A1C4FUN4"/>
<dbReference type="OrthoDB" id="5464673at2"/>
<dbReference type="Pfam" id="PF14903">
    <property type="entry name" value="WG_beta_rep"/>
    <property type="match status" value="5"/>
</dbReference>
<feature type="signal peptide" evidence="1">
    <location>
        <begin position="1"/>
        <end position="20"/>
    </location>
</feature>
<evidence type="ECO:0000256" key="1">
    <source>
        <dbReference type="SAM" id="SignalP"/>
    </source>
</evidence>
<dbReference type="SUPFAM" id="SSF69360">
    <property type="entry name" value="Cell wall binding repeat"/>
    <property type="match status" value="1"/>
</dbReference>
<sequence length="421" mass="46926">MKRIFILLWCCIFFFCSVHAQIKDTLFVVTSNNNFSNISNFSEGVAKVEISHDSTIADNDSMWSSIGYIDTTGKILFEKILDDAGNFHCGLAYISKKVNDDSKYGFIDKNGKEVIPCIYDKVENFSGNLTAVNTGSTWQIIDVSGKIVMNDHLLITKRQIINAIAHTSEDEDIAPPAFHNGRMLVCQDGKYGYVDTQGKIVLPLTYYKAFDFSGGTAVVAMDTVNGSLLYKGKGNLERLYNSLPSGPTKYKWTVIDTTGKVLYKFKEEETPDLNQYFSEGNISFSVDSYKNGVMSKNGKIIIPPQYENECLPFSDGVTIVQVDDNQGDGNKNGYFLVIDTMGNTISKISFTNQYGTMYDSNQRFHEGLMAVKINNAWGYIDKKGKFAIAPQFDEATDFHNGCAVVKTMEGKVAVIKNVLHH</sequence>
<accession>A0A1C4FUN4</accession>
<dbReference type="RefSeq" id="WP_089714901.1">
    <property type="nucleotide sequence ID" value="NZ_FMAR01000017.1"/>
</dbReference>